<evidence type="ECO:0000313" key="1">
    <source>
        <dbReference type="EMBL" id="KAG5620118.1"/>
    </source>
</evidence>
<keyword evidence="2" id="KW-1185">Reference proteome</keyword>
<sequence length="88" mass="10152">MQGGQINFINLCIAMTHFEPGLYYKNNDMKTLSEDVWQGYHKCVERMLQLLSYYTSFKITLLRLNGGCNMVIMSQTCNNLLSSAKFNL</sequence>
<evidence type="ECO:0000313" key="2">
    <source>
        <dbReference type="Proteomes" id="UP000824120"/>
    </source>
</evidence>
<organism evidence="1 2">
    <name type="scientific">Solanum commersonii</name>
    <name type="common">Commerson's wild potato</name>
    <name type="synonym">Commerson's nightshade</name>
    <dbReference type="NCBI Taxonomy" id="4109"/>
    <lineage>
        <taxon>Eukaryota</taxon>
        <taxon>Viridiplantae</taxon>
        <taxon>Streptophyta</taxon>
        <taxon>Embryophyta</taxon>
        <taxon>Tracheophyta</taxon>
        <taxon>Spermatophyta</taxon>
        <taxon>Magnoliopsida</taxon>
        <taxon>eudicotyledons</taxon>
        <taxon>Gunneridae</taxon>
        <taxon>Pentapetalae</taxon>
        <taxon>asterids</taxon>
        <taxon>lamiids</taxon>
        <taxon>Solanales</taxon>
        <taxon>Solanaceae</taxon>
        <taxon>Solanoideae</taxon>
        <taxon>Solaneae</taxon>
        <taxon>Solanum</taxon>
    </lineage>
</organism>
<comment type="caution">
    <text evidence="1">The sequence shown here is derived from an EMBL/GenBank/DDBJ whole genome shotgun (WGS) entry which is preliminary data.</text>
</comment>
<protein>
    <submittedName>
        <fullName evidence="1">Uncharacterized protein</fullName>
    </submittedName>
</protein>
<dbReference type="EMBL" id="JACXVP010000002">
    <property type="protein sequence ID" value="KAG5620118.1"/>
    <property type="molecule type" value="Genomic_DNA"/>
</dbReference>
<proteinExistence type="predicted"/>
<dbReference type="Proteomes" id="UP000824120">
    <property type="component" value="Chromosome 2"/>
</dbReference>
<dbReference type="AlphaFoldDB" id="A0A9J6A643"/>
<accession>A0A9J6A643</accession>
<reference evidence="1 2" key="1">
    <citation type="submission" date="2020-09" db="EMBL/GenBank/DDBJ databases">
        <title>De no assembly of potato wild relative species, Solanum commersonii.</title>
        <authorList>
            <person name="Cho K."/>
        </authorList>
    </citation>
    <scope>NUCLEOTIDE SEQUENCE [LARGE SCALE GENOMIC DNA]</scope>
    <source>
        <strain evidence="1">LZ3.2</strain>
        <tissue evidence="1">Leaf</tissue>
    </source>
</reference>
<gene>
    <name evidence="1" type="ORF">H5410_005336</name>
</gene>
<name>A0A9J6A643_SOLCO</name>